<dbReference type="OrthoDB" id="759561at2"/>
<reference evidence="2 3" key="1">
    <citation type="submission" date="2018-01" db="EMBL/GenBank/DDBJ databases">
        <title>Draft genome sequences of Chryseobacterium lactis NCTC11390, Chryseobacterium oncorhynchi 701B-08, and Chryseobacterium viscerum 687B-08.</title>
        <authorList>
            <person name="Jeong J.-J."/>
            <person name="Lee Y.J."/>
            <person name="Park B."/>
            <person name="Choi I.-G."/>
            <person name="Kim K.D."/>
        </authorList>
    </citation>
    <scope>NUCLEOTIDE SEQUENCE [LARGE SCALE GENOMIC DNA]</scope>
    <source>
        <strain evidence="2 3">NCTC11390</strain>
    </source>
</reference>
<proteinExistence type="predicted"/>
<dbReference type="AlphaFoldDB" id="A0A3G6RQA2"/>
<evidence type="ECO:0000313" key="1">
    <source>
        <dbReference type="EMBL" id="AZA83819.1"/>
    </source>
</evidence>
<evidence type="ECO:0000313" key="3">
    <source>
        <dbReference type="Proteomes" id="UP000236262"/>
    </source>
</evidence>
<reference evidence="1 4" key="2">
    <citation type="submission" date="2018-11" db="EMBL/GenBank/DDBJ databases">
        <title>Proposal to divide the Flavobacteriaceae and reorganize its genera based on Amino Acid Identity values calculated from whole genome sequences.</title>
        <authorList>
            <person name="Nicholson A.C."/>
            <person name="Gulvik C.A."/>
            <person name="Whitney A.M."/>
            <person name="Humrighouse B.W."/>
            <person name="Bell M."/>
            <person name="Holmes B."/>
            <person name="Steigerwalt A.G."/>
            <person name="Villarma A."/>
            <person name="Sheth M."/>
            <person name="Batra D."/>
            <person name="Pryor J."/>
            <person name="Bernardet J.-F."/>
            <person name="Hugo C."/>
            <person name="Kampfer P."/>
            <person name="Newman J."/>
            <person name="McQuiston J.R."/>
        </authorList>
    </citation>
    <scope>NUCLEOTIDE SEQUENCE [LARGE SCALE GENOMIC DNA]</scope>
    <source>
        <strain evidence="1 4">KC_1864</strain>
    </source>
</reference>
<gene>
    <name evidence="2" type="ORF">C1637_13705</name>
    <name evidence="1" type="ORF">EG342_18860</name>
</gene>
<dbReference type="Proteomes" id="UP000279972">
    <property type="component" value="Chromosome"/>
</dbReference>
<dbReference type="Proteomes" id="UP000236262">
    <property type="component" value="Unassembled WGS sequence"/>
</dbReference>
<keyword evidence="4" id="KW-1185">Reference proteome</keyword>
<dbReference type="RefSeq" id="WP_103292291.1">
    <property type="nucleotide sequence ID" value="NZ_CP033924.1"/>
</dbReference>
<evidence type="ECO:0008006" key="5">
    <source>
        <dbReference type="Google" id="ProtNLM"/>
    </source>
</evidence>
<dbReference type="PROSITE" id="PS51257">
    <property type="entry name" value="PROKAR_LIPOPROTEIN"/>
    <property type="match status" value="1"/>
</dbReference>
<accession>A0A3G6RQA2</accession>
<evidence type="ECO:0000313" key="2">
    <source>
        <dbReference type="EMBL" id="PNW12887.1"/>
    </source>
</evidence>
<organism evidence="2 3">
    <name type="scientific">Chryseobacterium lactis</name>
    <dbReference type="NCBI Taxonomy" id="1241981"/>
    <lineage>
        <taxon>Bacteria</taxon>
        <taxon>Pseudomonadati</taxon>
        <taxon>Bacteroidota</taxon>
        <taxon>Flavobacteriia</taxon>
        <taxon>Flavobacteriales</taxon>
        <taxon>Weeksellaceae</taxon>
        <taxon>Chryseobacterium group</taxon>
        <taxon>Chryseobacterium</taxon>
    </lineage>
</organism>
<name>A0A3G6RQA2_CHRLC</name>
<dbReference type="EMBL" id="CP033924">
    <property type="protein sequence ID" value="AZA83819.1"/>
    <property type="molecule type" value="Genomic_DNA"/>
</dbReference>
<dbReference type="KEGG" id="clac:EG342_18860"/>
<evidence type="ECO:0000313" key="4">
    <source>
        <dbReference type="Proteomes" id="UP000279972"/>
    </source>
</evidence>
<protein>
    <recommendedName>
        <fullName evidence="5">DUF3828 domain-containing protein</fullName>
    </recommendedName>
</protein>
<dbReference type="EMBL" id="PPEH01000005">
    <property type="protein sequence ID" value="PNW12887.1"/>
    <property type="molecule type" value="Genomic_DNA"/>
</dbReference>
<sequence>MMKQFLLYVSVFVAFVSCNKKGEATSSTTDSAAITSTINTLYNQYGKSNEMVYNQPISGDLFSPDLKNVLEKAINASKEDIERVKKSDHPDEKPLLFEGAIFSSLYEGFTGYKIQSMDIHDKTADVMVQFEYDMVKPTVVWKDKVQLVNSENKWKIDNISFDSIGNSKNLKARLTEFAQANP</sequence>